<comment type="subcellular location">
    <subcellularLocation>
        <location evidence="1 6">Cytoplasm</location>
    </subcellularLocation>
</comment>
<dbReference type="Gene3D" id="3.30.1360.40">
    <property type="match status" value="1"/>
</dbReference>
<dbReference type="InterPro" id="IPR002661">
    <property type="entry name" value="Ribosome_recyc_fac"/>
</dbReference>
<organism evidence="8 9">
    <name type="scientific">Buchnera aphidicola subsp. Melaphis rhois</name>
    <dbReference type="NCBI Taxonomy" id="118103"/>
    <lineage>
        <taxon>Bacteria</taxon>
        <taxon>Pseudomonadati</taxon>
        <taxon>Pseudomonadota</taxon>
        <taxon>Gammaproteobacteria</taxon>
        <taxon>Enterobacterales</taxon>
        <taxon>Erwiniaceae</taxon>
        <taxon>Buchnera</taxon>
    </lineage>
</organism>
<dbReference type="RefSeq" id="WP_158336450.1">
    <property type="nucleotide sequence ID" value="NZ_CP033004.1"/>
</dbReference>
<dbReference type="SUPFAM" id="SSF55194">
    <property type="entry name" value="Ribosome recycling factor, RRF"/>
    <property type="match status" value="1"/>
</dbReference>
<evidence type="ECO:0000256" key="1">
    <source>
        <dbReference type="ARBA" id="ARBA00004496"/>
    </source>
</evidence>
<dbReference type="GO" id="GO:0002184">
    <property type="term" value="P:cytoplasmic translational termination"/>
    <property type="evidence" value="ECO:0007669"/>
    <property type="project" value="TreeGrafter"/>
</dbReference>
<reference evidence="8 9" key="1">
    <citation type="submission" date="2018-10" db="EMBL/GenBank/DDBJ databases">
        <title>Comparative functional genomics of the obligate endosymbiont Buchnera aphidicola.</title>
        <authorList>
            <person name="Chong R.A."/>
        </authorList>
    </citation>
    <scope>NUCLEOTIDE SEQUENCE [LARGE SCALE GENOMIC DNA]</scope>
    <source>
        <strain evidence="8 9">Mrh</strain>
    </source>
</reference>
<dbReference type="CDD" id="cd00520">
    <property type="entry name" value="RRF"/>
    <property type="match status" value="1"/>
</dbReference>
<dbReference type="EMBL" id="CP033004">
    <property type="protein sequence ID" value="QCI23249.1"/>
    <property type="molecule type" value="Genomic_DNA"/>
</dbReference>
<dbReference type="GO" id="GO:0043023">
    <property type="term" value="F:ribosomal large subunit binding"/>
    <property type="evidence" value="ECO:0007669"/>
    <property type="project" value="TreeGrafter"/>
</dbReference>
<name>A0A4D6Y2X3_BUCMH</name>
<dbReference type="PANTHER" id="PTHR20982:SF3">
    <property type="entry name" value="MITOCHONDRIAL RIBOSOME RECYCLING FACTOR PSEUDO 1"/>
    <property type="match status" value="1"/>
</dbReference>
<keyword evidence="3 6" id="KW-0963">Cytoplasm</keyword>
<dbReference type="NCBIfam" id="TIGR00496">
    <property type="entry name" value="frr"/>
    <property type="match status" value="1"/>
</dbReference>
<evidence type="ECO:0000256" key="5">
    <source>
        <dbReference type="ARBA" id="ARBA00025050"/>
    </source>
</evidence>
<dbReference type="FunFam" id="1.10.132.20:FF:000001">
    <property type="entry name" value="Ribosome-recycling factor"/>
    <property type="match status" value="1"/>
</dbReference>
<gene>
    <name evidence="6" type="primary">frr</name>
    <name evidence="8" type="ORF">D9V73_01105</name>
</gene>
<accession>A0A4D6Y2X3</accession>
<dbReference type="FunFam" id="3.30.1360.40:FF:000001">
    <property type="entry name" value="Ribosome-recycling factor"/>
    <property type="match status" value="1"/>
</dbReference>
<dbReference type="GO" id="GO:0005829">
    <property type="term" value="C:cytosol"/>
    <property type="evidence" value="ECO:0007669"/>
    <property type="project" value="GOC"/>
</dbReference>
<evidence type="ECO:0000313" key="8">
    <source>
        <dbReference type="EMBL" id="QCI23249.1"/>
    </source>
</evidence>
<dbReference type="Proteomes" id="UP000298566">
    <property type="component" value="Chromosome"/>
</dbReference>
<evidence type="ECO:0000256" key="4">
    <source>
        <dbReference type="ARBA" id="ARBA00022917"/>
    </source>
</evidence>
<dbReference type="InterPro" id="IPR023584">
    <property type="entry name" value="Ribosome_recyc_fac_dom"/>
</dbReference>
<evidence type="ECO:0000256" key="6">
    <source>
        <dbReference type="HAMAP-Rule" id="MF_00040"/>
    </source>
</evidence>
<dbReference type="HAMAP" id="MF_00040">
    <property type="entry name" value="RRF"/>
    <property type="match status" value="1"/>
</dbReference>
<evidence type="ECO:0000256" key="2">
    <source>
        <dbReference type="ARBA" id="ARBA00005912"/>
    </source>
</evidence>
<comment type="function">
    <text evidence="5 6">Responsible for the release of ribosomes from messenger RNA at the termination of protein biosynthesis. May increase the efficiency of translation by recycling ribosomes from one round of translation to another.</text>
</comment>
<dbReference type="Gene3D" id="1.10.132.20">
    <property type="entry name" value="Ribosome-recycling factor"/>
    <property type="match status" value="1"/>
</dbReference>
<dbReference type="InterPro" id="IPR036191">
    <property type="entry name" value="RRF_sf"/>
</dbReference>
<sequence>MVKKIITFTESKMNDCIELFINHLSTLRTERASPSILNSIYVDYLGNKVKLCKLSNIVVENFNTLKINLFDVSIKKNVEKAIANSDLNINPISVGNTLKIILPNLTEERRKNYVKLARNMAEQGRISIRNIRRDSNEKIKRILKDKLISNDVERNLQSKIQNLTDKYIKKINHILDKKDKDLMKI</sequence>
<proteinExistence type="inferred from homology"/>
<evidence type="ECO:0000313" key="9">
    <source>
        <dbReference type="Proteomes" id="UP000298566"/>
    </source>
</evidence>
<comment type="similarity">
    <text evidence="2 6">Belongs to the RRF family.</text>
</comment>
<evidence type="ECO:0000256" key="3">
    <source>
        <dbReference type="ARBA" id="ARBA00022490"/>
    </source>
</evidence>
<dbReference type="Pfam" id="PF01765">
    <property type="entry name" value="RRF"/>
    <property type="match status" value="1"/>
</dbReference>
<dbReference type="AlphaFoldDB" id="A0A4D6Y2X3"/>
<evidence type="ECO:0000259" key="7">
    <source>
        <dbReference type="Pfam" id="PF01765"/>
    </source>
</evidence>
<feature type="domain" description="Ribosome recycling factor" evidence="7">
    <location>
        <begin position="22"/>
        <end position="183"/>
    </location>
</feature>
<dbReference type="OrthoDB" id="9804006at2"/>
<protein>
    <recommendedName>
        <fullName evidence="6">Ribosome-recycling factor</fullName>
        <shortName evidence="6">RRF</shortName>
    </recommendedName>
    <alternativeName>
        <fullName evidence="6">Ribosome-releasing factor</fullName>
    </alternativeName>
</protein>
<keyword evidence="4 6" id="KW-0648">Protein biosynthesis</keyword>
<dbReference type="PANTHER" id="PTHR20982">
    <property type="entry name" value="RIBOSOME RECYCLING FACTOR"/>
    <property type="match status" value="1"/>
</dbReference>